<dbReference type="InterPro" id="IPR002178">
    <property type="entry name" value="PTS_EIIA_type-2_dom"/>
</dbReference>
<dbReference type="InterPro" id="IPR051351">
    <property type="entry name" value="Ascorbate-PTS_EIIA_comp"/>
</dbReference>
<keyword evidence="2" id="KW-0813">Transport</keyword>
<dbReference type="EMBL" id="LR215024">
    <property type="protein sequence ID" value="VEU70471.1"/>
    <property type="molecule type" value="Genomic_DNA"/>
</dbReference>
<keyword evidence="7" id="KW-0418">Kinase</keyword>
<evidence type="ECO:0000256" key="8">
    <source>
        <dbReference type="ARBA" id="ARBA00037387"/>
    </source>
</evidence>
<dbReference type="PANTHER" id="PTHR36203">
    <property type="entry name" value="ASCORBATE-SPECIFIC PTS SYSTEM EIIA COMPONENT"/>
    <property type="match status" value="1"/>
</dbReference>
<evidence type="ECO:0000256" key="10">
    <source>
        <dbReference type="ARBA" id="ARBA00042072"/>
    </source>
</evidence>
<dbReference type="AlphaFoldDB" id="A0A449AVE0"/>
<dbReference type="GO" id="GO:0005737">
    <property type="term" value="C:cytoplasm"/>
    <property type="evidence" value="ECO:0007669"/>
    <property type="project" value="UniProtKB-SubCell"/>
</dbReference>
<evidence type="ECO:0000259" key="11">
    <source>
        <dbReference type="PROSITE" id="PS51094"/>
    </source>
</evidence>
<dbReference type="Pfam" id="PF00359">
    <property type="entry name" value="PTS_EIIA_2"/>
    <property type="match status" value="1"/>
</dbReference>
<keyword evidence="13" id="KW-1185">Reference proteome</keyword>
<dbReference type="Proteomes" id="UP000290815">
    <property type="component" value="Chromosome"/>
</dbReference>
<evidence type="ECO:0000256" key="7">
    <source>
        <dbReference type="ARBA" id="ARBA00022777"/>
    </source>
</evidence>
<dbReference type="RefSeq" id="WP_044888835.1">
    <property type="nucleotide sequence ID" value="NZ_LR215024.1"/>
</dbReference>
<dbReference type="InterPro" id="IPR016152">
    <property type="entry name" value="PTrfase/Anion_transptr"/>
</dbReference>
<keyword evidence="6" id="KW-0598">Phosphotransferase system</keyword>
<accession>A0A449AVE0</accession>
<feature type="domain" description="PTS EIIA type-2" evidence="11">
    <location>
        <begin position="9"/>
        <end position="152"/>
    </location>
</feature>
<dbReference type="SUPFAM" id="SSF55804">
    <property type="entry name" value="Phoshotransferase/anion transport protein"/>
    <property type="match status" value="1"/>
</dbReference>
<evidence type="ECO:0000256" key="4">
    <source>
        <dbReference type="ARBA" id="ARBA00022553"/>
    </source>
</evidence>
<evidence type="ECO:0000256" key="2">
    <source>
        <dbReference type="ARBA" id="ARBA00022448"/>
    </source>
</evidence>
<keyword evidence="5 12" id="KW-0808">Transferase</keyword>
<protein>
    <recommendedName>
        <fullName evidence="9">Ascorbate-specific PTS system EIIA component</fullName>
    </recommendedName>
    <alternativeName>
        <fullName evidence="10">Ascorbate-specific phosphotransferase enzyme IIA component</fullName>
    </alternativeName>
</protein>
<dbReference type="Gene3D" id="3.40.930.10">
    <property type="entry name" value="Mannitol-specific EII, Chain A"/>
    <property type="match status" value="1"/>
</dbReference>
<reference evidence="12 13" key="1">
    <citation type="submission" date="2019-01" db="EMBL/GenBank/DDBJ databases">
        <authorList>
            <consortium name="Pathogen Informatics"/>
        </authorList>
    </citation>
    <scope>NUCLEOTIDE SEQUENCE [LARGE SCALE GENOMIC DNA]</scope>
    <source>
        <strain evidence="12 13">NCTC10194</strain>
    </source>
</reference>
<evidence type="ECO:0000256" key="5">
    <source>
        <dbReference type="ARBA" id="ARBA00022679"/>
    </source>
</evidence>
<name>A0A449AVE0_9BACT</name>
<keyword evidence="4" id="KW-0597">Phosphoprotein</keyword>
<comment type="subcellular location">
    <subcellularLocation>
        <location evidence="1">Cytoplasm</location>
    </subcellularLocation>
</comment>
<evidence type="ECO:0000313" key="12">
    <source>
        <dbReference type="EMBL" id="VEU70471.1"/>
    </source>
</evidence>
<evidence type="ECO:0000313" key="13">
    <source>
        <dbReference type="Proteomes" id="UP000290815"/>
    </source>
</evidence>
<dbReference type="GO" id="GO:0016301">
    <property type="term" value="F:kinase activity"/>
    <property type="evidence" value="ECO:0007669"/>
    <property type="project" value="UniProtKB-KW"/>
</dbReference>
<sequence>MNQLNLLESLLANDAIRVHQEVETWQDAIKVACEPLEKAGVITSKYYEDILESTKKYGPYYIIAKEFAMPHASATEGSVLKNGFSLVTLKKPIVFENGVSVKILMCLAAKDGETHVKVAIPQVVAVFEDESNIDKIAGFTTKEEIIDLIKSVDYTKYLMD</sequence>
<dbReference type="GO" id="GO:0009401">
    <property type="term" value="P:phosphoenolpyruvate-dependent sugar phosphotransferase system"/>
    <property type="evidence" value="ECO:0007669"/>
    <property type="project" value="UniProtKB-KW"/>
</dbReference>
<evidence type="ECO:0000256" key="3">
    <source>
        <dbReference type="ARBA" id="ARBA00022490"/>
    </source>
</evidence>
<gene>
    <name evidence="12" type="primary">ulaC</name>
    <name evidence="12" type="ORF">NCTC10194_00459</name>
</gene>
<evidence type="ECO:0000256" key="6">
    <source>
        <dbReference type="ARBA" id="ARBA00022683"/>
    </source>
</evidence>
<organism evidence="12 13">
    <name type="scientific">Mycoplasmopsis glycophila</name>
    <dbReference type="NCBI Taxonomy" id="171285"/>
    <lineage>
        <taxon>Bacteria</taxon>
        <taxon>Bacillati</taxon>
        <taxon>Mycoplasmatota</taxon>
        <taxon>Mycoplasmoidales</taxon>
        <taxon>Metamycoplasmataceae</taxon>
        <taxon>Mycoplasmopsis</taxon>
    </lineage>
</organism>
<evidence type="ECO:0000256" key="9">
    <source>
        <dbReference type="ARBA" id="ARBA00041175"/>
    </source>
</evidence>
<proteinExistence type="predicted"/>
<dbReference type="PROSITE" id="PS51094">
    <property type="entry name" value="PTS_EIIA_TYPE_2"/>
    <property type="match status" value="1"/>
</dbReference>
<keyword evidence="3" id="KW-0963">Cytoplasm</keyword>
<dbReference type="KEGG" id="mgly:NCTC10194_00459"/>
<comment type="function">
    <text evidence="8">The phosphoenolpyruvate-dependent sugar phosphotransferase system (sugar PTS), a major carbohydrate active transport system, catalyzes the phosphorylation of incoming sugar substrates concomitantly with their translocation across the cell membrane. The enzyme II UlaABC PTS system is involved in ascorbate transport.</text>
</comment>
<evidence type="ECO:0000256" key="1">
    <source>
        <dbReference type="ARBA" id="ARBA00004496"/>
    </source>
</evidence>
<dbReference type="PANTHER" id="PTHR36203:SF1">
    <property type="entry name" value="ASCORBATE-SPECIFIC PTS SYSTEM EIIA COMPONENT"/>
    <property type="match status" value="1"/>
</dbReference>